<dbReference type="GO" id="GO:0032259">
    <property type="term" value="P:methylation"/>
    <property type="evidence" value="ECO:0007669"/>
    <property type="project" value="UniProtKB-KW"/>
</dbReference>
<dbReference type="AlphaFoldDB" id="A0A517RPC1"/>
<feature type="domain" description="Methyltransferase type 11" evidence="1">
    <location>
        <begin position="59"/>
        <end position="158"/>
    </location>
</feature>
<keyword evidence="2" id="KW-0489">Methyltransferase</keyword>
<gene>
    <name evidence="2" type="primary">rebM_5</name>
    <name evidence="2" type="ORF">Pan241w_58580</name>
</gene>
<dbReference type="GO" id="GO:0102082">
    <property type="term" value="F:demethylrebeccamycin--D-glucose O-methyltransferase activity"/>
    <property type="evidence" value="ECO:0007669"/>
    <property type="project" value="UniProtKB-EC"/>
</dbReference>
<reference evidence="2 3" key="1">
    <citation type="submission" date="2019-02" db="EMBL/GenBank/DDBJ databases">
        <title>Deep-cultivation of Planctomycetes and their phenomic and genomic characterization uncovers novel biology.</title>
        <authorList>
            <person name="Wiegand S."/>
            <person name="Jogler M."/>
            <person name="Boedeker C."/>
            <person name="Pinto D."/>
            <person name="Vollmers J."/>
            <person name="Rivas-Marin E."/>
            <person name="Kohn T."/>
            <person name="Peeters S.H."/>
            <person name="Heuer A."/>
            <person name="Rast P."/>
            <person name="Oberbeckmann S."/>
            <person name="Bunk B."/>
            <person name="Jeske O."/>
            <person name="Meyerdierks A."/>
            <person name="Storesund J.E."/>
            <person name="Kallscheuer N."/>
            <person name="Luecker S."/>
            <person name="Lage O.M."/>
            <person name="Pohl T."/>
            <person name="Merkel B.J."/>
            <person name="Hornburger P."/>
            <person name="Mueller R.-W."/>
            <person name="Bruemmer F."/>
            <person name="Labrenz M."/>
            <person name="Spormann A.M."/>
            <person name="Op den Camp H."/>
            <person name="Overmann J."/>
            <person name="Amann R."/>
            <person name="Jetten M.S.M."/>
            <person name="Mascher T."/>
            <person name="Medema M.H."/>
            <person name="Devos D.P."/>
            <person name="Kaster A.-K."/>
            <person name="Ovreas L."/>
            <person name="Rohde M."/>
            <person name="Galperin M.Y."/>
            <person name="Jogler C."/>
        </authorList>
    </citation>
    <scope>NUCLEOTIDE SEQUENCE [LARGE SCALE GENOMIC DNA]</scope>
    <source>
        <strain evidence="2 3">Pan241w</strain>
    </source>
</reference>
<dbReference type="InterPro" id="IPR013216">
    <property type="entry name" value="Methyltransf_11"/>
</dbReference>
<dbReference type="EC" id="2.1.1.164" evidence="2"/>
<keyword evidence="3" id="KW-1185">Reference proteome</keyword>
<evidence type="ECO:0000259" key="1">
    <source>
        <dbReference type="Pfam" id="PF08241"/>
    </source>
</evidence>
<dbReference type="CDD" id="cd02440">
    <property type="entry name" value="AdoMet_MTases"/>
    <property type="match status" value="1"/>
</dbReference>
<dbReference type="Proteomes" id="UP000317171">
    <property type="component" value="Chromosome"/>
</dbReference>
<dbReference type="InterPro" id="IPR029063">
    <property type="entry name" value="SAM-dependent_MTases_sf"/>
</dbReference>
<protein>
    <submittedName>
        <fullName evidence="2">Demethylrebeccamycin-D-glucose O-methyltransferase</fullName>
        <ecNumber evidence="2">2.1.1.164</ecNumber>
    </submittedName>
</protein>
<accession>A0A517RPC1</accession>
<dbReference type="Pfam" id="PF08241">
    <property type="entry name" value="Methyltransf_11"/>
    <property type="match status" value="1"/>
</dbReference>
<dbReference type="GO" id="GO:0008757">
    <property type="term" value="F:S-adenosylmethionine-dependent methyltransferase activity"/>
    <property type="evidence" value="ECO:0007669"/>
    <property type="project" value="InterPro"/>
</dbReference>
<organism evidence="2 3">
    <name type="scientific">Gimesia alba</name>
    <dbReference type="NCBI Taxonomy" id="2527973"/>
    <lineage>
        <taxon>Bacteria</taxon>
        <taxon>Pseudomonadati</taxon>
        <taxon>Planctomycetota</taxon>
        <taxon>Planctomycetia</taxon>
        <taxon>Planctomycetales</taxon>
        <taxon>Planctomycetaceae</taxon>
        <taxon>Gimesia</taxon>
    </lineage>
</organism>
<proteinExistence type="predicted"/>
<keyword evidence="2" id="KW-0808">Transferase</keyword>
<dbReference type="OrthoDB" id="9778766at2"/>
<name>A0A517RPC1_9PLAN</name>
<dbReference type="Gene3D" id="3.40.50.150">
    <property type="entry name" value="Vaccinia Virus protein VP39"/>
    <property type="match status" value="1"/>
</dbReference>
<sequence length="233" mass="25721">MIPRQLEPEVMDTREEAVDYNSMDHGDVNRLFAEDLLELIAAHQAISGSAAGNNDMTVLDLGTGTALIPIELCQRNERLKIVATDLAAEMLRVAEVNLQQAGLRDVVTLERADAKQLPCADHCFDGVISNSLIHHVPEPGSVFREIVRVVRPGGFLFVRDLLRPDSSEELERLVKLYAGEANSHQRQMFHDSLHAALTIDEVQTLLKACGLPPSTAQITSDRHWTVATMLPAE</sequence>
<dbReference type="SUPFAM" id="SSF53335">
    <property type="entry name" value="S-adenosyl-L-methionine-dependent methyltransferases"/>
    <property type="match status" value="1"/>
</dbReference>
<evidence type="ECO:0000313" key="2">
    <source>
        <dbReference type="EMBL" id="QDT45730.1"/>
    </source>
</evidence>
<evidence type="ECO:0000313" key="3">
    <source>
        <dbReference type="Proteomes" id="UP000317171"/>
    </source>
</evidence>
<dbReference type="PANTHER" id="PTHR43591:SF24">
    <property type="entry name" value="2-METHOXY-6-POLYPRENYL-1,4-BENZOQUINOL METHYLASE, MITOCHONDRIAL"/>
    <property type="match status" value="1"/>
</dbReference>
<dbReference type="PANTHER" id="PTHR43591">
    <property type="entry name" value="METHYLTRANSFERASE"/>
    <property type="match status" value="1"/>
</dbReference>
<dbReference type="KEGG" id="gaz:Pan241w_58580"/>
<dbReference type="EMBL" id="CP036269">
    <property type="protein sequence ID" value="QDT45730.1"/>
    <property type="molecule type" value="Genomic_DNA"/>
</dbReference>
<dbReference type="RefSeq" id="WP_145222647.1">
    <property type="nucleotide sequence ID" value="NZ_CP036269.1"/>
</dbReference>